<dbReference type="InterPro" id="IPR002491">
    <property type="entry name" value="ABC_transptr_periplasmic_BD"/>
</dbReference>
<dbReference type="PANTHER" id="PTHR30535">
    <property type="entry name" value="VITAMIN B12-BINDING PROTEIN"/>
    <property type="match status" value="1"/>
</dbReference>
<keyword evidence="1 2" id="KW-0732">Signal</keyword>
<sequence>MAPMFGKLTALLAFILLLAGCGERTASSNSSSRRIVSIAPNVTEILYTLGQSNQVVGVSRYSNWPPDARNKPHVGGTYDPNWEMILSLRPDLVIGLDSQKEIAAQLKQLGVDFLGVPHERVKEIMQSILIIGKACSAEEKAHQIFQGLEKQIQQVPTIGKTERPKVLVCIGHDEQMTRMYVAARHTFYDDLIDLAGGTNACEQTTVKYPEISPESLHAMQPDLIIDIAPNLAPRVSQLWEPYHAILMTNSYAFIPGPRFGLLLEDFTKAIHECSHPDQ</sequence>
<evidence type="ECO:0000313" key="4">
    <source>
        <dbReference type="EMBL" id="QHI70800.1"/>
    </source>
</evidence>
<evidence type="ECO:0000256" key="1">
    <source>
        <dbReference type="ARBA" id="ARBA00022729"/>
    </source>
</evidence>
<reference evidence="4 5" key="1">
    <citation type="submission" date="2020-01" db="EMBL/GenBank/DDBJ databases">
        <title>Ponticoccus aerotolerans gen. nov., sp. nov., an anaerobic bacterium and proposal of Ponticoccusceae fam. nov., Ponticoccusles ord. nov. and Ponticoccuse classis nov. in the phylum Kiritimatiellaeota.</title>
        <authorList>
            <person name="Zhou L.Y."/>
            <person name="Du Z.J."/>
        </authorList>
    </citation>
    <scope>NUCLEOTIDE SEQUENCE [LARGE SCALE GENOMIC DNA]</scope>
    <source>
        <strain evidence="4 5">S-5007</strain>
    </source>
</reference>
<protein>
    <submittedName>
        <fullName evidence="4">ABC transporter substrate-binding protein</fullName>
    </submittedName>
</protein>
<evidence type="ECO:0000256" key="2">
    <source>
        <dbReference type="SAM" id="SignalP"/>
    </source>
</evidence>
<proteinExistence type="predicted"/>
<gene>
    <name evidence="4" type="ORF">GT409_15575</name>
</gene>
<dbReference type="PANTHER" id="PTHR30535:SF34">
    <property type="entry name" value="MOLYBDATE-BINDING PROTEIN MOLA"/>
    <property type="match status" value="1"/>
</dbReference>
<evidence type="ECO:0000259" key="3">
    <source>
        <dbReference type="PROSITE" id="PS50983"/>
    </source>
</evidence>
<dbReference type="InterPro" id="IPR050902">
    <property type="entry name" value="ABC_Transporter_SBP"/>
</dbReference>
<feature type="chain" id="PRO_5027047041" evidence="2">
    <location>
        <begin position="27"/>
        <end position="278"/>
    </location>
</feature>
<feature type="domain" description="Fe/B12 periplasmic-binding" evidence="3">
    <location>
        <begin position="34"/>
        <end position="278"/>
    </location>
</feature>
<dbReference type="NCBIfam" id="NF038402">
    <property type="entry name" value="TroA_like"/>
    <property type="match status" value="1"/>
</dbReference>
<dbReference type="RefSeq" id="WP_160629972.1">
    <property type="nucleotide sequence ID" value="NZ_CP047593.1"/>
</dbReference>
<dbReference type="PROSITE" id="PS50983">
    <property type="entry name" value="FE_B12_PBP"/>
    <property type="match status" value="1"/>
</dbReference>
<dbReference type="AlphaFoldDB" id="A0A6P1M877"/>
<accession>A0A6P1M877</accession>
<dbReference type="GO" id="GO:0071281">
    <property type="term" value="P:cellular response to iron ion"/>
    <property type="evidence" value="ECO:0007669"/>
    <property type="project" value="TreeGrafter"/>
</dbReference>
<name>A0A6P1M877_9BACT</name>
<feature type="signal peptide" evidence="2">
    <location>
        <begin position="1"/>
        <end position="26"/>
    </location>
</feature>
<evidence type="ECO:0000313" key="5">
    <source>
        <dbReference type="Proteomes" id="UP000464954"/>
    </source>
</evidence>
<dbReference type="InterPro" id="IPR054828">
    <property type="entry name" value="Vit_B12_bind_prot"/>
</dbReference>
<dbReference type="Proteomes" id="UP000464954">
    <property type="component" value="Chromosome"/>
</dbReference>
<dbReference type="PROSITE" id="PS51257">
    <property type="entry name" value="PROKAR_LIPOPROTEIN"/>
    <property type="match status" value="1"/>
</dbReference>
<dbReference type="KEGG" id="taer:GT409_15575"/>
<dbReference type="Pfam" id="PF01497">
    <property type="entry name" value="Peripla_BP_2"/>
    <property type="match status" value="1"/>
</dbReference>
<organism evidence="4 5">
    <name type="scientific">Tichowtungia aerotolerans</name>
    <dbReference type="NCBI Taxonomy" id="2697043"/>
    <lineage>
        <taxon>Bacteria</taxon>
        <taxon>Pseudomonadati</taxon>
        <taxon>Kiritimatiellota</taxon>
        <taxon>Tichowtungiia</taxon>
        <taxon>Tichowtungiales</taxon>
        <taxon>Tichowtungiaceae</taxon>
        <taxon>Tichowtungia</taxon>
    </lineage>
</organism>
<dbReference type="SUPFAM" id="SSF53807">
    <property type="entry name" value="Helical backbone' metal receptor"/>
    <property type="match status" value="1"/>
</dbReference>
<dbReference type="Gene3D" id="3.40.50.1980">
    <property type="entry name" value="Nitrogenase molybdenum iron protein domain"/>
    <property type="match status" value="2"/>
</dbReference>
<dbReference type="EMBL" id="CP047593">
    <property type="protein sequence ID" value="QHI70800.1"/>
    <property type="molecule type" value="Genomic_DNA"/>
</dbReference>
<keyword evidence="5" id="KW-1185">Reference proteome</keyword>